<dbReference type="PIRSF" id="PIRSF016305">
    <property type="entry name" value="LCM_mtfrase"/>
    <property type="match status" value="1"/>
</dbReference>
<proteinExistence type="inferred from homology"/>
<evidence type="ECO:0000256" key="3">
    <source>
        <dbReference type="ARBA" id="ARBA00010703"/>
    </source>
</evidence>
<dbReference type="InterPro" id="IPR016651">
    <property type="entry name" value="LCMT1"/>
</dbReference>
<dbReference type="SUPFAM" id="SSF53335">
    <property type="entry name" value="S-adenosyl-L-methionine-dependent methyltransferases"/>
    <property type="match status" value="1"/>
</dbReference>
<feature type="binding site" evidence="8">
    <location>
        <position position="177"/>
    </location>
    <ligand>
        <name>S-adenosyl-L-methionine</name>
        <dbReference type="ChEBI" id="CHEBI:59789"/>
    </ligand>
</feature>
<feature type="binding site" evidence="8">
    <location>
        <begin position="150"/>
        <end position="151"/>
    </location>
    <ligand>
        <name>S-adenosyl-L-methionine</name>
        <dbReference type="ChEBI" id="CHEBI:59789"/>
    </ligand>
</feature>
<evidence type="ECO:0000313" key="9">
    <source>
        <dbReference type="EMBL" id="KAK7862076.1"/>
    </source>
</evidence>
<evidence type="ECO:0000256" key="4">
    <source>
        <dbReference type="ARBA" id="ARBA00022603"/>
    </source>
</evidence>
<dbReference type="Pfam" id="PF04072">
    <property type="entry name" value="LCM"/>
    <property type="match status" value="1"/>
</dbReference>
<keyword evidence="4 7" id="KW-0489">Methyltransferase</keyword>
<reference evidence="9 10" key="1">
    <citation type="submission" date="2024-03" db="EMBL/GenBank/DDBJ databases">
        <title>The genome assembly and annotation of the cricket Gryllus longicercus Weissman &amp; Gray.</title>
        <authorList>
            <person name="Szrajer S."/>
            <person name="Gray D."/>
            <person name="Ylla G."/>
        </authorList>
    </citation>
    <scope>NUCLEOTIDE SEQUENCE [LARGE SCALE GENOMIC DNA]</scope>
    <source>
        <strain evidence="9">DAG 2021-001</strain>
        <tissue evidence="9">Whole body minus gut</tissue>
    </source>
</reference>
<name>A0AAN9VFS9_9ORTH</name>
<dbReference type="GO" id="GO:0009966">
    <property type="term" value="P:regulation of signal transduction"/>
    <property type="evidence" value="ECO:0007669"/>
    <property type="project" value="UniProtKB-ARBA"/>
</dbReference>
<dbReference type="PANTHER" id="PTHR13600:SF33">
    <property type="entry name" value="LEUCINE CARBOXYL METHYLTRANSFERASE 1"/>
    <property type="match status" value="1"/>
</dbReference>
<evidence type="ECO:0000256" key="8">
    <source>
        <dbReference type="PIRSR" id="PIRSR016305-1"/>
    </source>
</evidence>
<gene>
    <name evidence="9" type="ORF">R5R35_011495</name>
</gene>
<dbReference type="Proteomes" id="UP001378592">
    <property type="component" value="Unassembled WGS sequence"/>
</dbReference>
<keyword evidence="5 7" id="KW-0808">Transferase</keyword>
<feature type="binding site" evidence="8">
    <location>
        <position position="54"/>
    </location>
    <ligand>
        <name>S-adenosyl-L-methionine</name>
        <dbReference type="ChEBI" id="CHEBI:59789"/>
    </ligand>
</feature>
<comment type="similarity">
    <text evidence="3 7">Belongs to the methyltransferase superfamily. LCMT family.</text>
</comment>
<dbReference type="GO" id="GO:0018423">
    <property type="term" value="F:protein C-terminal leucine carboxyl O-methyltransferase activity"/>
    <property type="evidence" value="ECO:0007669"/>
    <property type="project" value="UniProtKB-EC"/>
</dbReference>
<evidence type="ECO:0000256" key="2">
    <source>
        <dbReference type="ARBA" id="ARBA00003455"/>
    </source>
</evidence>
<dbReference type="GO" id="GO:0005829">
    <property type="term" value="C:cytosol"/>
    <property type="evidence" value="ECO:0007669"/>
    <property type="project" value="TreeGrafter"/>
</dbReference>
<comment type="caution">
    <text evidence="9">The sequence shown here is derived from an EMBL/GenBank/DDBJ whole genome shotgun (WGS) entry which is preliminary data.</text>
</comment>
<evidence type="ECO:0000256" key="5">
    <source>
        <dbReference type="ARBA" id="ARBA00022679"/>
    </source>
</evidence>
<keyword evidence="10" id="KW-1185">Reference proteome</keyword>
<accession>A0AAN9VFS9</accession>
<evidence type="ECO:0000256" key="6">
    <source>
        <dbReference type="ARBA" id="ARBA00022691"/>
    </source>
</evidence>
<keyword evidence="6 7" id="KW-0949">S-adenosyl-L-methionine</keyword>
<dbReference type="Gene3D" id="3.40.50.150">
    <property type="entry name" value="Vaccinia Virus protein VP39"/>
    <property type="match status" value="1"/>
</dbReference>
<feature type="binding site" evidence="8">
    <location>
        <position position="79"/>
    </location>
    <ligand>
        <name>S-adenosyl-L-methionine</name>
        <dbReference type="ChEBI" id="CHEBI:59789"/>
    </ligand>
</feature>
<evidence type="ECO:0000313" key="10">
    <source>
        <dbReference type="Proteomes" id="UP001378592"/>
    </source>
</evidence>
<dbReference type="EC" id="2.1.1.233" evidence="7"/>
<dbReference type="FunFam" id="3.40.50.150:FF:000092">
    <property type="entry name" value="Leucine carboxyl methyltransferase 1"/>
    <property type="match status" value="1"/>
</dbReference>
<protein>
    <recommendedName>
        <fullName evidence="7">Leucine carboxyl methyltransferase 1</fullName>
        <ecNumber evidence="7">2.1.1.233</ecNumber>
    </recommendedName>
</protein>
<evidence type="ECO:0000256" key="1">
    <source>
        <dbReference type="ARBA" id="ARBA00000724"/>
    </source>
</evidence>
<evidence type="ECO:0000256" key="7">
    <source>
        <dbReference type="PIRNR" id="PIRNR016305"/>
    </source>
</evidence>
<dbReference type="InterPro" id="IPR029063">
    <property type="entry name" value="SAM-dependent_MTases_sf"/>
</dbReference>
<dbReference type="AlphaFoldDB" id="A0AAN9VFS9"/>
<dbReference type="InterPro" id="IPR007213">
    <property type="entry name" value="Ppm1/Ppm2/Tcmp"/>
</dbReference>
<sequence>MAGANEAVQATNDDASLCKRCAVQLGYWDDPYISLFVPKYERKTPEINRGYYARTKGVGMFIDQFMEKVGENCQIVNLGSGFDTLYWRLKDSGRNIVNFVELDFPNVTSRKCYFIKRNKILLDKIHAEDGEVRLSSTDLHAANYHIVGVDLRNIVEVETKLVEAEIKFDLPTLFIAECVLIYIETIQVQRLLTWLAKTFKSSFFINYEQVNMGDKFGDVMLQNLRARGCLLASVDASKSLDTQKDRFLQSGWDGAKAWDMVQIYGMLPAADRQRIERIEFLDEQELLVQLFQHYCIVVGWKGDTFKDIDIT</sequence>
<comment type="catalytic activity">
    <reaction evidence="1 7">
        <text>[phosphatase 2A protein]-C-terminal L-leucine + S-adenosyl-L-methionine = [phosphatase 2A protein]-C-terminal L-leucine methyl ester + S-adenosyl-L-homocysteine</text>
        <dbReference type="Rhea" id="RHEA:48544"/>
        <dbReference type="Rhea" id="RHEA-COMP:12134"/>
        <dbReference type="Rhea" id="RHEA-COMP:12135"/>
        <dbReference type="ChEBI" id="CHEBI:57856"/>
        <dbReference type="ChEBI" id="CHEBI:59789"/>
        <dbReference type="ChEBI" id="CHEBI:90516"/>
        <dbReference type="ChEBI" id="CHEBI:90517"/>
        <dbReference type="EC" id="2.1.1.233"/>
    </reaction>
</comment>
<dbReference type="GO" id="GO:0032259">
    <property type="term" value="P:methylation"/>
    <property type="evidence" value="ECO:0007669"/>
    <property type="project" value="UniProtKB-KW"/>
</dbReference>
<comment type="function">
    <text evidence="2 7">Methylates the carboxyl group of the C-terminal leucine residue of protein phosphatase 2A catalytic subunits to form alpha-leucine ester residues.</text>
</comment>
<organism evidence="9 10">
    <name type="scientific">Gryllus longicercus</name>
    <dbReference type="NCBI Taxonomy" id="2509291"/>
    <lineage>
        <taxon>Eukaryota</taxon>
        <taxon>Metazoa</taxon>
        <taxon>Ecdysozoa</taxon>
        <taxon>Arthropoda</taxon>
        <taxon>Hexapoda</taxon>
        <taxon>Insecta</taxon>
        <taxon>Pterygota</taxon>
        <taxon>Neoptera</taxon>
        <taxon>Polyneoptera</taxon>
        <taxon>Orthoptera</taxon>
        <taxon>Ensifera</taxon>
        <taxon>Gryllidea</taxon>
        <taxon>Grylloidea</taxon>
        <taxon>Gryllidae</taxon>
        <taxon>Gryllinae</taxon>
        <taxon>Gryllus</taxon>
    </lineage>
</organism>
<dbReference type="EMBL" id="JAZDUA010000289">
    <property type="protein sequence ID" value="KAK7862076.1"/>
    <property type="molecule type" value="Genomic_DNA"/>
</dbReference>
<dbReference type="PANTHER" id="PTHR13600">
    <property type="entry name" value="LEUCINE CARBOXYL METHYLTRANSFERASE"/>
    <property type="match status" value="1"/>
</dbReference>